<protein>
    <submittedName>
        <fullName evidence="2">Uncharacterized protein</fullName>
    </submittedName>
</protein>
<gene>
    <name evidence="2" type="ORF">CRG98_034037</name>
</gene>
<dbReference type="AlphaFoldDB" id="A0A2I0IND5"/>
<proteinExistence type="predicted"/>
<dbReference type="Proteomes" id="UP000233551">
    <property type="component" value="Unassembled WGS sequence"/>
</dbReference>
<sequence length="80" mass="8777">MHKRLRIHDRSSPPIDHIAPYEGKGKHVRGSQEDNEDSSSSSSASASASSDDNYSLGCLEWDCINLDGSQIRLRTVMDGT</sequence>
<dbReference type="EMBL" id="PGOL01002706">
    <property type="protein sequence ID" value="PKI45519.1"/>
    <property type="molecule type" value="Genomic_DNA"/>
</dbReference>
<evidence type="ECO:0000313" key="3">
    <source>
        <dbReference type="Proteomes" id="UP000233551"/>
    </source>
</evidence>
<evidence type="ECO:0000313" key="2">
    <source>
        <dbReference type="EMBL" id="PKI45519.1"/>
    </source>
</evidence>
<reference evidence="2 3" key="1">
    <citation type="submission" date="2017-11" db="EMBL/GenBank/DDBJ databases">
        <title>De-novo sequencing of pomegranate (Punica granatum L.) genome.</title>
        <authorList>
            <person name="Akparov Z."/>
            <person name="Amiraslanov A."/>
            <person name="Hajiyeva S."/>
            <person name="Abbasov M."/>
            <person name="Kaur K."/>
            <person name="Hamwieh A."/>
            <person name="Solovyev V."/>
            <person name="Salamov A."/>
            <person name="Braich B."/>
            <person name="Kosarev P."/>
            <person name="Mahmoud A."/>
            <person name="Hajiyev E."/>
            <person name="Babayeva S."/>
            <person name="Izzatullayeva V."/>
            <person name="Mammadov A."/>
            <person name="Mammadov A."/>
            <person name="Sharifova S."/>
            <person name="Ojaghi J."/>
            <person name="Eynullazada K."/>
            <person name="Bayramov B."/>
            <person name="Abdulazimova A."/>
            <person name="Shahmuradov I."/>
        </authorList>
    </citation>
    <scope>NUCLEOTIDE SEQUENCE [LARGE SCALE GENOMIC DNA]</scope>
    <source>
        <strain evidence="3">cv. AG2017</strain>
        <tissue evidence="2">Leaf</tissue>
    </source>
</reference>
<feature type="region of interest" description="Disordered" evidence="1">
    <location>
        <begin position="1"/>
        <end position="52"/>
    </location>
</feature>
<comment type="caution">
    <text evidence="2">The sequence shown here is derived from an EMBL/GenBank/DDBJ whole genome shotgun (WGS) entry which is preliminary data.</text>
</comment>
<feature type="compositionally biased region" description="Low complexity" evidence="1">
    <location>
        <begin position="38"/>
        <end position="52"/>
    </location>
</feature>
<evidence type="ECO:0000256" key="1">
    <source>
        <dbReference type="SAM" id="MobiDB-lite"/>
    </source>
</evidence>
<organism evidence="2 3">
    <name type="scientific">Punica granatum</name>
    <name type="common">Pomegranate</name>
    <dbReference type="NCBI Taxonomy" id="22663"/>
    <lineage>
        <taxon>Eukaryota</taxon>
        <taxon>Viridiplantae</taxon>
        <taxon>Streptophyta</taxon>
        <taxon>Embryophyta</taxon>
        <taxon>Tracheophyta</taxon>
        <taxon>Spermatophyta</taxon>
        <taxon>Magnoliopsida</taxon>
        <taxon>eudicotyledons</taxon>
        <taxon>Gunneridae</taxon>
        <taxon>Pentapetalae</taxon>
        <taxon>rosids</taxon>
        <taxon>malvids</taxon>
        <taxon>Myrtales</taxon>
        <taxon>Lythraceae</taxon>
        <taxon>Punica</taxon>
    </lineage>
</organism>
<accession>A0A2I0IND5</accession>
<keyword evidence="3" id="KW-1185">Reference proteome</keyword>
<name>A0A2I0IND5_PUNGR</name>